<proteinExistence type="predicted"/>
<gene>
    <name evidence="3" type="ORF">GTP90_09625</name>
</gene>
<feature type="transmembrane region" description="Helical" evidence="2">
    <location>
        <begin position="15"/>
        <end position="34"/>
    </location>
</feature>
<reference evidence="3" key="1">
    <citation type="submission" date="2019-12" db="EMBL/GenBank/DDBJ databases">
        <title>Novel species isolated from a subtropical stream in China.</title>
        <authorList>
            <person name="Lu H."/>
        </authorList>
    </citation>
    <scope>NUCLEOTIDE SEQUENCE [LARGE SCALE GENOMIC DNA]</scope>
    <source>
        <strain evidence="3">FT81W</strain>
    </source>
</reference>
<evidence type="ECO:0000313" key="3">
    <source>
        <dbReference type="EMBL" id="MYM94116.1"/>
    </source>
</evidence>
<organism evidence="3 4">
    <name type="scientific">Duganella vulcania</name>
    <dbReference type="NCBI Taxonomy" id="2692166"/>
    <lineage>
        <taxon>Bacteria</taxon>
        <taxon>Pseudomonadati</taxon>
        <taxon>Pseudomonadota</taxon>
        <taxon>Betaproteobacteria</taxon>
        <taxon>Burkholderiales</taxon>
        <taxon>Oxalobacteraceae</taxon>
        <taxon>Telluria group</taxon>
        <taxon>Duganella</taxon>
    </lineage>
</organism>
<comment type="caution">
    <text evidence="3">The sequence shown here is derived from an EMBL/GenBank/DDBJ whole genome shotgun (WGS) entry which is preliminary data.</text>
</comment>
<keyword evidence="2" id="KW-0472">Membrane</keyword>
<keyword evidence="2" id="KW-1133">Transmembrane helix</keyword>
<protein>
    <submittedName>
        <fullName evidence="3">Uncharacterized protein</fullName>
    </submittedName>
</protein>
<evidence type="ECO:0000256" key="1">
    <source>
        <dbReference type="SAM" id="MobiDB-lite"/>
    </source>
</evidence>
<accession>A0A845GL70</accession>
<keyword evidence="2" id="KW-0812">Transmembrane</keyword>
<evidence type="ECO:0000256" key="2">
    <source>
        <dbReference type="SAM" id="Phobius"/>
    </source>
</evidence>
<dbReference type="AlphaFoldDB" id="A0A845GL70"/>
<evidence type="ECO:0000313" key="4">
    <source>
        <dbReference type="Proteomes" id="UP000447355"/>
    </source>
</evidence>
<sequence length="70" mass="8310">MNPTESAVHAELQTVLIYGSLVVLLALGGFIWWLNYRYRQRNKKASKPHLELVKQPPNVRRQRHHKKHKK</sequence>
<dbReference type="Proteomes" id="UP000447355">
    <property type="component" value="Unassembled WGS sequence"/>
</dbReference>
<name>A0A845GL70_9BURK</name>
<dbReference type="RefSeq" id="WP_161083311.1">
    <property type="nucleotide sequence ID" value="NZ_WWCX01000011.1"/>
</dbReference>
<feature type="compositionally biased region" description="Basic residues" evidence="1">
    <location>
        <begin position="60"/>
        <end position="70"/>
    </location>
</feature>
<feature type="region of interest" description="Disordered" evidence="1">
    <location>
        <begin position="44"/>
        <end position="70"/>
    </location>
</feature>
<dbReference type="EMBL" id="WWCX01000011">
    <property type="protein sequence ID" value="MYM94116.1"/>
    <property type="molecule type" value="Genomic_DNA"/>
</dbReference>